<keyword evidence="1" id="KW-1133">Transmembrane helix</keyword>
<keyword evidence="1" id="KW-0812">Transmembrane</keyword>
<keyword evidence="3" id="KW-1185">Reference proteome</keyword>
<protein>
    <submittedName>
        <fullName evidence="2">ABC transporter permease</fullName>
    </submittedName>
</protein>
<feature type="transmembrane region" description="Helical" evidence="1">
    <location>
        <begin position="205"/>
        <end position="229"/>
    </location>
</feature>
<feature type="transmembrane region" description="Helical" evidence="1">
    <location>
        <begin position="165"/>
        <end position="185"/>
    </location>
</feature>
<evidence type="ECO:0000256" key="1">
    <source>
        <dbReference type="SAM" id="Phobius"/>
    </source>
</evidence>
<feature type="transmembrane region" description="Helical" evidence="1">
    <location>
        <begin position="83"/>
        <end position="101"/>
    </location>
</feature>
<gene>
    <name evidence="2" type="ORF">QJ043_05820</name>
</gene>
<dbReference type="Pfam" id="PF06541">
    <property type="entry name" value="ABC_trans_CmpB"/>
    <property type="match status" value="1"/>
</dbReference>
<dbReference type="EMBL" id="JASJEX010000003">
    <property type="protein sequence ID" value="MDJ1129598.1"/>
    <property type="molecule type" value="Genomic_DNA"/>
</dbReference>
<accession>A0ABT6ZM30</accession>
<evidence type="ECO:0000313" key="3">
    <source>
        <dbReference type="Proteomes" id="UP001431693"/>
    </source>
</evidence>
<dbReference type="InterPro" id="IPR010540">
    <property type="entry name" value="CmpB_TMEM229"/>
</dbReference>
<evidence type="ECO:0000313" key="2">
    <source>
        <dbReference type="EMBL" id="MDJ1129598.1"/>
    </source>
</evidence>
<reference evidence="2" key="1">
    <citation type="submission" date="2023-05" db="EMBL/GenBank/DDBJ databases">
        <title>[olsenella] sp. nov., isolated from a pig farm feces dump.</title>
        <authorList>
            <person name="Chang Y.-H."/>
        </authorList>
    </citation>
    <scope>NUCLEOTIDE SEQUENCE</scope>
    <source>
        <strain evidence="2">YH-ols2217</strain>
    </source>
</reference>
<feature type="transmembrane region" description="Helical" evidence="1">
    <location>
        <begin position="241"/>
        <end position="264"/>
    </location>
</feature>
<organism evidence="2 3">
    <name type="scientific">Kribbibacterium absianum</name>
    <dbReference type="NCBI Taxonomy" id="3044210"/>
    <lineage>
        <taxon>Bacteria</taxon>
        <taxon>Bacillati</taxon>
        <taxon>Actinomycetota</taxon>
        <taxon>Coriobacteriia</taxon>
        <taxon>Coriobacteriales</taxon>
        <taxon>Kribbibacteriaceae</taxon>
        <taxon>Kribbibacterium</taxon>
    </lineage>
</organism>
<dbReference type="RefSeq" id="WP_283712725.1">
    <property type="nucleotide sequence ID" value="NZ_JASJEW010000002.1"/>
</dbReference>
<comment type="caution">
    <text evidence="2">The sequence shown here is derived from an EMBL/GenBank/DDBJ whole genome shotgun (WGS) entry which is preliminary data.</text>
</comment>
<keyword evidence="1" id="KW-0472">Membrane</keyword>
<feature type="transmembrane region" description="Helical" evidence="1">
    <location>
        <begin position="126"/>
        <end position="144"/>
    </location>
</feature>
<name>A0ABT6ZM30_9ACTN</name>
<sequence>MAHAVQQENVVARALSWLADKVDAVLRVFAGWAARIDAIQEREEAHEAEEATERSLGIRPRWRWTNLLVHDKEGRISVLTWEFWRCMVVCFCVCAWIGHWLEIPYCTFMSQFGIVDPDYSVWHEPWFTPYWVYGIGAVAMTFVLEPFKDAIASRSKTKAGALAEVFVYATVIAAVLETVIGLIINQPNELGVYPYWDNSVLPLNILGQGWLVNDLVIAVVAVVYLYLIYPAVDWALEKMPAWLSNTVCLALLGLVIWAGVATYLL</sequence>
<proteinExistence type="predicted"/>
<dbReference type="Proteomes" id="UP001431693">
    <property type="component" value="Unassembled WGS sequence"/>
</dbReference>